<organism evidence="1 2">
    <name type="scientific">Arcobacter aquimarinus</name>
    <dbReference type="NCBI Taxonomy" id="1315211"/>
    <lineage>
        <taxon>Bacteria</taxon>
        <taxon>Pseudomonadati</taxon>
        <taxon>Campylobacterota</taxon>
        <taxon>Epsilonproteobacteria</taxon>
        <taxon>Campylobacterales</taxon>
        <taxon>Arcobacteraceae</taxon>
        <taxon>Arcobacter</taxon>
    </lineage>
</organism>
<dbReference type="EMBL" id="CP030944">
    <property type="protein sequence ID" value="QKE26061.1"/>
    <property type="molecule type" value="Genomic_DNA"/>
</dbReference>
<keyword evidence="2" id="KW-1185">Reference proteome</keyword>
<evidence type="ECO:0000313" key="1">
    <source>
        <dbReference type="EMBL" id="QKE26061.1"/>
    </source>
</evidence>
<dbReference type="KEGG" id="aaqi:AAQM_1312"/>
<protein>
    <submittedName>
        <fullName evidence="1">Uncharacterized protein</fullName>
    </submittedName>
</protein>
<name>A0AAE7B3Z6_9BACT</name>
<evidence type="ECO:0000313" key="2">
    <source>
        <dbReference type="Proteomes" id="UP000502065"/>
    </source>
</evidence>
<dbReference type="Proteomes" id="UP000502065">
    <property type="component" value="Chromosome"/>
</dbReference>
<dbReference type="RefSeq" id="WP_171920682.1">
    <property type="nucleotide sequence ID" value="NZ_CBCSAE010000004.1"/>
</dbReference>
<accession>A0AAE7B3Z6</accession>
<proteinExistence type="predicted"/>
<dbReference type="AlphaFoldDB" id="A0AAE7B3Z6"/>
<reference evidence="1 2" key="1">
    <citation type="submission" date="2018-07" db="EMBL/GenBank/DDBJ databases">
        <title>Identification of phenol metabolism pathways in Arcobacter.</title>
        <authorList>
            <person name="Miller W.G."/>
            <person name="Yee E."/>
            <person name="Bono J.L."/>
        </authorList>
    </citation>
    <scope>NUCLEOTIDE SEQUENCE [LARGE SCALE GENOMIC DNA]</scope>
    <source>
        <strain evidence="1 2">W63</strain>
    </source>
</reference>
<gene>
    <name evidence="1" type="ORF">AAQM_1312</name>
</gene>
<sequence length="171" mass="20071">MSRKNQYIPQYEDFFKSLKLSLKDYGDKFNVSYSSYFADKLGFKSSNAETQFNQFLNPSEKDLSVRELIFLINILKEDSKPFIDYLAKESNLIVSIKANKINHFEELHQVLMKFSIDNGLLNASYLKSIQDKKFTKDELNELSELSYQARSRLNQFEFIIDELKKGCEDDI</sequence>